<evidence type="ECO:0000256" key="1">
    <source>
        <dbReference type="ARBA" id="ARBA00023125"/>
    </source>
</evidence>
<proteinExistence type="predicted"/>
<feature type="DNA-binding region" description="H-T-H motif" evidence="2">
    <location>
        <begin position="30"/>
        <end position="49"/>
    </location>
</feature>
<gene>
    <name evidence="4" type="ORF">ACFQZW_09780</name>
</gene>
<dbReference type="Proteomes" id="UP001597032">
    <property type="component" value="Unassembled WGS sequence"/>
</dbReference>
<dbReference type="Gene3D" id="1.10.357.10">
    <property type="entry name" value="Tetracycline Repressor, domain 2"/>
    <property type="match status" value="1"/>
</dbReference>
<evidence type="ECO:0000259" key="3">
    <source>
        <dbReference type="PROSITE" id="PS50977"/>
    </source>
</evidence>
<feature type="domain" description="HTH tetR-type" evidence="3">
    <location>
        <begin position="7"/>
        <end position="67"/>
    </location>
</feature>
<dbReference type="InterPro" id="IPR009057">
    <property type="entry name" value="Homeodomain-like_sf"/>
</dbReference>
<evidence type="ECO:0000256" key="2">
    <source>
        <dbReference type="PROSITE-ProRule" id="PRU00335"/>
    </source>
</evidence>
<dbReference type="RefSeq" id="WP_298286308.1">
    <property type="nucleotide sequence ID" value="NZ_JBHTIC010000008.1"/>
</dbReference>
<evidence type="ECO:0000313" key="5">
    <source>
        <dbReference type="Proteomes" id="UP001597032"/>
    </source>
</evidence>
<name>A0ABW2Z7S9_9FLAO</name>
<evidence type="ECO:0000313" key="4">
    <source>
        <dbReference type="EMBL" id="MFD0762369.1"/>
    </source>
</evidence>
<dbReference type="Pfam" id="PF00440">
    <property type="entry name" value="TetR_N"/>
    <property type="match status" value="1"/>
</dbReference>
<dbReference type="SUPFAM" id="SSF46689">
    <property type="entry name" value="Homeodomain-like"/>
    <property type="match status" value="1"/>
</dbReference>
<reference evidence="5" key="1">
    <citation type="journal article" date="2019" name="Int. J. Syst. Evol. Microbiol.">
        <title>The Global Catalogue of Microorganisms (GCM) 10K type strain sequencing project: providing services to taxonomists for standard genome sequencing and annotation.</title>
        <authorList>
            <consortium name="The Broad Institute Genomics Platform"/>
            <consortium name="The Broad Institute Genome Sequencing Center for Infectious Disease"/>
            <person name="Wu L."/>
            <person name="Ma J."/>
        </authorList>
    </citation>
    <scope>NUCLEOTIDE SEQUENCE [LARGE SCALE GENOMIC DNA]</scope>
    <source>
        <strain evidence="5">CCUG 60022</strain>
    </source>
</reference>
<keyword evidence="1 2" id="KW-0238">DNA-binding</keyword>
<organism evidence="4 5">
    <name type="scientific">Lutibacter aestuarii</name>
    <dbReference type="NCBI Taxonomy" id="861111"/>
    <lineage>
        <taxon>Bacteria</taxon>
        <taxon>Pseudomonadati</taxon>
        <taxon>Bacteroidota</taxon>
        <taxon>Flavobacteriia</taxon>
        <taxon>Flavobacteriales</taxon>
        <taxon>Flavobacteriaceae</taxon>
        <taxon>Lutibacter</taxon>
    </lineage>
</organism>
<dbReference type="PROSITE" id="PS50977">
    <property type="entry name" value="HTH_TETR_2"/>
    <property type="match status" value="1"/>
</dbReference>
<sequence>MARKIDEDKIKRIKEATMKTIVDFGIESTTIAMIAKNANVSGGYLYRTYSGKQELINELFYEKVIALNNELTFLLSLNPTSIQPLLKTFIANRIVYFINEPTASNFFYQLLHNDNFKLTGDLKQSVVNMMQKIKSIGIKSGEISEKITLFNLYFYILIYPVDYIHFKRKNIFESNVINTNDITSLTSTILNILKN</sequence>
<comment type="caution">
    <text evidence="4">The sequence shown here is derived from an EMBL/GenBank/DDBJ whole genome shotgun (WGS) entry which is preliminary data.</text>
</comment>
<accession>A0ABW2Z7S9</accession>
<dbReference type="EMBL" id="JBHTIC010000008">
    <property type="protein sequence ID" value="MFD0762369.1"/>
    <property type="molecule type" value="Genomic_DNA"/>
</dbReference>
<dbReference type="InterPro" id="IPR001647">
    <property type="entry name" value="HTH_TetR"/>
</dbReference>
<protein>
    <submittedName>
        <fullName evidence="4">TetR/AcrR family transcriptional regulator</fullName>
    </submittedName>
</protein>
<keyword evidence="5" id="KW-1185">Reference proteome</keyword>